<sequence>MREIAKVKFTEEELQGIAEDIIGTVDYDIYKEDWDKRELLGEIESIVSKWVEQLEVVYE</sequence>
<accession>A0A0H4IP13</accession>
<keyword evidence="2" id="KW-1185">Reference proteome</keyword>
<dbReference type="Proteomes" id="UP000202763">
    <property type="component" value="Segment"/>
</dbReference>
<evidence type="ECO:0000313" key="2">
    <source>
        <dbReference type="Proteomes" id="UP000202763"/>
    </source>
</evidence>
<protein>
    <submittedName>
        <fullName evidence="1">Uncharacterized protein</fullName>
    </submittedName>
</protein>
<name>A0A0H4IP13_9CAUD</name>
<reference evidence="1 2" key="1">
    <citation type="submission" date="2015-05" db="EMBL/GenBank/DDBJ databases">
        <authorList>
            <person name="Wang D.B."/>
            <person name="Wang M."/>
        </authorList>
    </citation>
    <scope>NUCLEOTIDE SEQUENCE [LARGE SCALE GENOMIC DNA]</scope>
</reference>
<proteinExistence type="predicted"/>
<dbReference type="KEGG" id="vg:26796671"/>
<dbReference type="RefSeq" id="YP_009225610.1">
    <property type="nucleotide sequence ID" value="NC_029094.1"/>
</dbReference>
<dbReference type="GeneID" id="26796671"/>
<dbReference type="EMBL" id="KR534323">
    <property type="protein sequence ID" value="AKO61077.1"/>
    <property type="molecule type" value="Genomic_DNA"/>
</dbReference>
<organism evidence="1 2">
    <name type="scientific">Pseudoalteromonas phage H101</name>
    <dbReference type="NCBI Taxonomy" id="1654919"/>
    <lineage>
        <taxon>Viruses</taxon>
        <taxon>Duplodnaviria</taxon>
        <taxon>Heunggongvirae</taxon>
        <taxon>Uroviricota</taxon>
        <taxon>Caudoviricetes</taxon>
        <taxon>Shandongvirus</taxon>
        <taxon>Shandongvirus H101</taxon>
    </lineage>
</organism>
<evidence type="ECO:0000313" key="1">
    <source>
        <dbReference type="EMBL" id="AKO61077.1"/>
    </source>
</evidence>